<dbReference type="InterPro" id="IPR051046">
    <property type="entry name" value="MurCDEF_CellWall_CoF430Synth"/>
</dbReference>
<dbReference type="PANTHER" id="PTHR43024:SF1">
    <property type="entry name" value="UDP-N-ACETYLMURAMOYL-TRIPEPTIDE--D-ALANYL-D-ALANINE LIGASE"/>
    <property type="match status" value="1"/>
</dbReference>
<evidence type="ECO:0000259" key="4">
    <source>
        <dbReference type="Pfam" id="PF08245"/>
    </source>
</evidence>
<dbReference type="Proteomes" id="UP000030403">
    <property type="component" value="Unassembled WGS sequence"/>
</dbReference>
<accession>A0A0A5FSJ2</accession>
<dbReference type="GO" id="GO:0016881">
    <property type="term" value="F:acid-amino acid ligase activity"/>
    <property type="evidence" value="ECO:0007669"/>
    <property type="project" value="InterPro"/>
</dbReference>
<keyword evidence="2" id="KW-0547">Nucleotide-binding</keyword>
<evidence type="ECO:0000313" key="5">
    <source>
        <dbReference type="EMBL" id="KGX83756.1"/>
    </source>
</evidence>
<name>A0A0A5FSJ2_9BACI</name>
<feature type="domain" description="Mur ligase central" evidence="4">
    <location>
        <begin position="111"/>
        <end position="266"/>
    </location>
</feature>
<reference evidence="5 6" key="1">
    <citation type="submission" date="2013-08" db="EMBL/GenBank/DDBJ databases">
        <authorList>
            <person name="Huang J."/>
            <person name="Wang G."/>
        </authorList>
    </citation>
    <scope>NUCLEOTIDE SEQUENCE [LARGE SCALE GENOMIC DNA]</scope>
    <source>
        <strain evidence="5 6">BH030004</strain>
    </source>
</reference>
<dbReference type="AlphaFoldDB" id="A0A0A5FSJ2"/>
<dbReference type="InterPro" id="IPR013221">
    <property type="entry name" value="Mur_ligase_cen"/>
</dbReference>
<dbReference type="RefSeq" id="WP_027448193.1">
    <property type="nucleotide sequence ID" value="NZ_AVPF01000084.1"/>
</dbReference>
<dbReference type="OrthoDB" id="9801978at2"/>
<keyword evidence="6" id="KW-1185">Reference proteome</keyword>
<evidence type="ECO:0000256" key="3">
    <source>
        <dbReference type="ARBA" id="ARBA00022840"/>
    </source>
</evidence>
<proteinExistence type="predicted"/>
<dbReference type="STRING" id="1385511.GCA_000425225_00945"/>
<comment type="caution">
    <text evidence="5">The sequence shown here is derived from an EMBL/GenBank/DDBJ whole genome shotgun (WGS) entry which is preliminary data.</text>
</comment>
<protein>
    <recommendedName>
        <fullName evidence="4">Mur ligase central domain-containing protein</fullName>
    </recommendedName>
</protein>
<dbReference type="PANTHER" id="PTHR43024">
    <property type="entry name" value="UDP-N-ACETYLMURAMOYL-TRIPEPTIDE--D-ALANYL-D-ALANINE LIGASE"/>
    <property type="match status" value="1"/>
</dbReference>
<dbReference type="InterPro" id="IPR036565">
    <property type="entry name" value="Mur-like_cat_sf"/>
</dbReference>
<evidence type="ECO:0000256" key="2">
    <source>
        <dbReference type="ARBA" id="ARBA00022741"/>
    </source>
</evidence>
<dbReference type="GO" id="GO:0005524">
    <property type="term" value="F:ATP binding"/>
    <property type="evidence" value="ECO:0007669"/>
    <property type="project" value="UniProtKB-KW"/>
</dbReference>
<organism evidence="5 6">
    <name type="scientific">Pontibacillus marinus BH030004 = DSM 16465</name>
    <dbReference type="NCBI Taxonomy" id="1385511"/>
    <lineage>
        <taxon>Bacteria</taxon>
        <taxon>Bacillati</taxon>
        <taxon>Bacillota</taxon>
        <taxon>Bacilli</taxon>
        <taxon>Bacillales</taxon>
        <taxon>Bacillaceae</taxon>
        <taxon>Pontibacillus</taxon>
    </lineage>
</organism>
<evidence type="ECO:0000313" key="6">
    <source>
        <dbReference type="Proteomes" id="UP000030403"/>
    </source>
</evidence>
<keyword evidence="1" id="KW-0436">Ligase</keyword>
<dbReference type="eggNOG" id="COG0770">
    <property type="taxonomic scope" value="Bacteria"/>
</dbReference>
<dbReference type="SUPFAM" id="SSF53623">
    <property type="entry name" value="MurD-like peptide ligases, catalytic domain"/>
    <property type="match status" value="1"/>
</dbReference>
<keyword evidence="3" id="KW-0067">ATP-binding</keyword>
<dbReference type="Gene3D" id="3.40.1190.10">
    <property type="entry name" value="Mur-like, catalytic domain"/>
    <property type="match status" value="1"/>
</dbReference>
<dbReference type="Pfam" id="PF08245">
    <property type="entry name" value="Mur_ligase_M"/>
    <property type="match status" value="1"/>
</dbReference>
<sequence length="313" mass="34881">MGFSTDWLAEILPDYQGAVDLGIEIRDVEQNPAHSMKKGLYIPLDKKGDHADLLKEAISNGAIAAIWDKLTPVPAFLPTDFPLFFVDHLQSSLNEVTEAYLEEVNPCTVFVTGDEGVDMTQNCLSSVLSQQFEVYEVNWTESSDEELFLQLLQMPSDTEMFVLGVELDGVVDLQDLVELVKLDFGVISHVSSNGHSEDLIQKSVEIFAGLKENSYVLLDGDDPLFSALFSKENVLTCGFKEKNKEVIIDSEEESFMVNTCSYHHHNVDKSLLKYLGFAVVIGERIGLDQASIQTGLTNTHYYQTNLSTPTIQK</sequence>
<dbReference type="EMBL" id="AVPF01000084">
    <property type="protein sequence ID" value="KGX83756.1"/>
    <property type="molecule type" value="Genomic_DNA"/>
</dbReference>
<gene>
    <name evidence="5" type="ORF">N783_21740</name>
</gene>
<evidence type="ECO:0000256" key="1">
    <source>
        <dbReference type="ARBA" id="ARBA00022598"/>
    </source>
</evidence>